<dbReference type="InterPro" id="IPR016024">
    <property type="entry name" value="ARM-type_fold"/>
</dbReference>
<dbReference type="GO" id="GO:0019888">
    <property type="term" value="F:protein phosphatase regulator activity"/>
    <property type="evidence" value="ECO:0007669"/>
    <property type="project" value="InterPro"/>
</dbReference>
<name>A0A485LRA8_9STRA</name>
<reference evidence="1" key="2">
    <citation type="submission" date="2019-06" db="EMBL/GenBank/DDBJ databases">
        <title>Genomics analysis of Aphanomyces spp. identifies a new class of oomycete effector associated with host adaptation.</title>
        <authorList>
            <person name="Gaulin E."/>
        </authorList>
    </citation>
    <scope>NUCLEOTIDE SEQUENCE</scope>
    <source>
        <strain evidence="1">CBS 578.67</strain>
    </source>
</reference>
<evidence type="ECO:0000313" key="1">
    <source>
        <dbReference type="EMBL" id="KAF0683182.1"/>
    </source>
</evidence>
<evidence type="ECO:0000313" key="2">
    <source>
        <dbReference type="EMBL" id="VFU01382.1"/>
    </source>
</evidence>
<organism evidence="2 3">
    <name type="scientific">Aphanomyces stellatus</name>
    <dbReference type="NCBI Taxonomy" id="120398"/>
    <lineage>
        <taxon>Eukaryota</taxon>
        <taxon>Sar</taxon>
        <taxon>Stramenopiles</taxon>
        <taxon>Oomycota</taxon>
        <taxon>Saprolegniomycetes</taxon>
        <taxon>Saprolegniales</taxon>
        <taxon>Verrucalvaceae</taxon>
        <taxon>Aphanomyces</taxon>
    </lineage>
</organism>
<dbReference type="GO" id="GO:0000159">
    <property type="term" value="C:protein phosphatase type 2A complex"/>
    <property type="evidence" value="ECO:0007669"/>
    <property type="project" value="InterPro"/>
</dbReference>
<proteinExistence type="predicted"/>
<keyword evidence="3" id="KW-1185">Reference proteome</keyword>
<dbReference type="Pfam" id="PF01603">
    <property type="entry name" value="B56"/>
    <property type="match status" value="1"/>
</dbReference>
<dbReference type="GO" id="GO:0007165">
    <property type="term" value="P:signal transduction"/>
    <property type="evidence" value="ECO:0007669"/>
    <property type="project" value="InterPro"/>
</dbReference>
<protein>
    <submittedName>
        <fullName evidence="2">Aste57867_24746 protein</fullName>
    </submittedName>
</protein>
<dbReference type="OrthoDB" id="6239597at2759"/>
<dbReference type="PANTHER" id="PTHR10257:SF3">
    <property type="entry name" value="SERINE_THREONINE-PROTEIN PHOSPHATASE 2A 56 KDA REGULATORY SUBUNIT GAMMA ISOFORM"/>
    <property type="match status" value="1"/>
</dbReference>
<dbReference type="EMBL" id="CAADRA010007469">
    <property type="protein sequence ID" value="VFU01382.1"/>
    <property type="molecule type" value="Genomic_DNA"/>
</dbReference>
<reference evidence="2 3" key="1">
    <citation type="submission" date="2019-03" db="EMBL/GenBank/DDBJ databases">
        <authorList>
            <person name="Gaulin E."/>
            <person name="Dumas B."/>
        </authorList>
    </citation>
    <scope>NUCLEOTIDE SEQUENCE [LARGE SCALE GENOMIC DNA]</scope>
    <source>
        <strain evidence="2">CBS 568.67</strain>
    </source>
</reference>
<dbReference type="AlphaFoldDB" id="A0A485LRA8"/>
<dbReference type="Proteomes" id="UP000332933">
    <property type="component" value="Unassembled WGS sequence"/>
</dbReference>
<dbReference type="InterPro" id="IPR002554">
    <property type="entry name" value="PP2A_B56"/>
</dbReference>
<dbReference type="PANTHER" id="PTHR10257">
    <property type="entry name" value="SERINE/THREONINE PROTEIN PHOSPHATASE 2A PP2A REGULATORY SUBUNIT B"/>
    <property type="match status" value="1"/>
</dbReference>
<dbReference type="Gene3D" id="1.25.10.10">
    <property type="entry name" value="Leucine-rich Repeat Variant"/>
    <property type="match status" value="1"/>
</dbReference>
<dbReference type="InterPro" id="IPR011989">
    <property type="entry name" value="ARM-like"/>
</dbReference>
<gene>
    <name evidence="2" type="primary">Aste57867_24746</name>
    <name evidence="1" type="ORF">As57867_024668</name>
    <name evidence="2" type="ORF">ASTE57867_24746</name>
</gene>
<accession>A0A485LRA8</accession>
<evidence type="ECO:0000313" key="3">
    <source>
        <dbReference type="Proteomes" id="UP000332933"/>
    </source>
</evidence>
<dbReference type="SUPFAM" id="SSF48371">
    <property type="entry name" value="ARM repeat"/>
    <property type="match status" value="1"/>
</dbReference>
<dbReference type="EMBL" id="VJMH01007443">
    <property type="protein sequence ID" value="KAF0683182.1"/>
    <property type="molecule type" value="Genomic_DNA"/>
</dbReference>
<sequence>MDLSLRTHVTVCCRHNADEVNLKHECLQKLLRVVDEPGFVFAEAAVPLYIDVVTHNILRALPEPPATFQPDEDPANLDPLWEDHLTLVYDLLFHIIDAPIPPRVIKQYITVAFCTRLIGTIQSQDPRERASVATALHKIYAKFKSLRHHLRRDFTHVFMQYIEYAPSGYPYGVSELLEVLSAIIKGFATPLLPEHIHLLTKTLLPLFKLSLMHYHQALLLCLTNFIEKDPTLAACMIDTLLKCWPKQSTAKQILFLNALEEILETTPVDSLPLETKTRVTTLLASCLESVHFQVAERTLFLWNSPQLINHSIFNPRHTRQILPILFPSLMVAFKQHWHITVRMLAHSVLEMYTKHDNSTYQMCLSDYKKAHAA</sequence>